<keyword evidence="2" id="KW-0805">Transcription regulation</keyword>
<dbReference type="InterPro" id="IPR036724">
    <property type="entry name" value="Cobalamin-bd_sf"/>
</dbReference>
<evidence type="ECO:0000256" key="2">
    <source>
        <dbReference type="ARBA" id="ARBA00023015"/>
    </source>
</evidence>
<dbReference type="SMART" id="SM00422">
    <property type="entry name" value="HTH_MERR"/>
    <property type="match status" value="1"/>
</dbReference>
<dbReference type="Gene3D" id="1.10.1660.10">
    <property type="match status" value="1"/>
</dbReference>
<evidence type="ECO:0000259" key="5">
    <source>
        <dbReference type="PROSITE" id="PS50937"/>
    </source>
</evidence>
<dbReference type="PROSITE" id="PS50937">
    <property type="entry name" value="HTH_MERR_2"/>
    <property type="match status" value="1"/>
</dbReference>
<dbReference type="EMBL" id="CP029210">
    <property type="protein sequence ID" value="AWI54865.1"/>
    <property type="molecule type" value="Genomic_DNA"/>
</dbReference>
<keyword evidence="4" id="KW-0804">Transcription</keyword>
<dbReference type="RefSeq" id="WP_109037956.1">
    <property type="nucleotide sequence ID" value="NZ_CP029210.1"/>
</dbReference>
<dbReference type="InterPro" id="IPR036594">
    <property type="entry name" value="Meth_synthase_dom"/>
</dbReference>
<dbReference type="PANTHER" id="PTHR30204">
    <property type="entry name" value="REDOX-CYCLING DRUG-SENSING TRANSCRIPTIONAL ACTIVATOR SOXR"/>
    <property type="match status" value="1"/>
</dbReference>
<gene>
    <name evidence="7" type="ORF">DEH84_16645</name>
</gene>
<dbReference type="PANTHER" id="PTHR30204:SF69">
    <property type="entry name" value="MERR-FAMILY TRANSCRIPTIONAL REGULATOR"/>
    <property type="match status" value="1"/>
</dbReference>
<keyword evidence="1" id="KW-0678">Repressor</keyword>
<dbReference type="GO" id="GO:0003677">
    <property type="term" value="F:DNA binding"/>
    <property type="evidence" value="ECO:0007669"/>
    <property type="project" value="UniProtKB-KW"/>
</dbReference>
<dbReference type="GO" id="GO:0046872">
    <property type="term" value="F:metal ion binding"/>
    <property type="evidence" value="ECO:0007669"/>
    <property type="project" value="InterPro"/>
</dbReference>
<dbReference type="Proteomes" id="UP000244892">
    <property type="component" value="Chromosome"/>
</dbReference>
<dbReference type="GO" id="GO:0031419">
    <property type="term" value="F:cobalamin binding"/>
    <property type="evidence" value="ECO:0007669"/>
    <property type="project" value="InterPro"/>
</dbReference>
<proteinExistence type="predicted"/>
<dbReference type="Gene3D" id="3.40.50.280">
    <property type="entry name" value="Cobalamin-binding domain"/>
    <property type="match status" value="1"/>
</dbReference>
<dbReference type="SUPFAM" id="SSF52242">
    <property type="entry name" value="Cobalamin (vitamin B12)-binding domain"/>
    <property type="match status" value="1"/>
</dbReference>
<dbReference type="OrthoDB" id="9800334at2"/>
<dbReference type="InterPro" id="IPR000551">
    <property type="entry name" value="MerR-type_HTH_dom"/>
</dbReference>
<keyword evidence="3" id="KW-0238">DNA-binding</keyword>
<evidence type="ECO:0000256" key="4">
    <source>
        <dbReference type="ARBA" id="ARBA00023163"/>
    </source>
</evidence>
<dbReference type="KEGG" id="aon:DEH84_16645"/>
<reference evidence="7 8" key="1">
    <citation type="submission" date="2018-05" db="EMBL/GenBank/DDBJ databases">
        <title>complete genome sequence of Aquabacterium olei NBRC 110486.</title>
        <authorList>
            <person name="Tang B."/>
            <person name="Chang J."/>
            <person name="Zhang L."/>
            <person name="Yang H."/>
        </authorList>
    </citation>
    <scope>NUCLEOTIDE SEQUENCE [LARGE SCALE GENOMIC DNA]</scope>
    <source>
        <strain evidence="7 8">NBRC 110486</strain>
    </source>
</reference>
<dbReference type="Gene3D" id="1.10.1240.10">
    <property type="entry name" value="Methionine synthase domain"/>
    <property type="match status" value="1"/>
</dbReference>
<keyword evidence="8" id="KW-1185">Reference proteome</keyword>
<evidence type="ECO:0000256" key="3">
    <source>
        <dbReference type="ARBA" id="ARBA00023125"/>
    </source>
</evidence>
<organism evidence="7 8">
    <name type="scientific">Aquabacterium olei</name>
    <dbReference type="NCBI Taxonomy" id="1296669"/>
    <lineage>
        <taxon>Bacteria</taxon>
        <taxon>Pseudomonadati</taxon>
        <taxon>Pseudomonadota</taxon>
        <taxon>Betaproteobacteria</taxon>
        <taxon>Burkholderiales</taxon>
        <taxon>Aquabacterium</taxon>
    </lineage>
</organism>
<evidence type="ECO:0000259" key="6">
    <source>
        <dbReference type="PROSITE" id="PS51332"/>
    </source>
</evidence>
<sequence>MNPSLMMSIAAVERDTGLSKDTLRIWERRYGFPNPARDRQGERCYPVEQVERLRLIKRLLDVGHRPGRIVQLPTDDLQTLADRSADAQGLGRMAPASRSRLDTAPTWAPGAIVSMPAHADETWVGPCLALIDQHDHHGLHRHLRHAAASLGLLSFVTAVATPLLALVGDGWLRGRFQIAQEHWVSQLVQQVLQGGLSTLPEPLPQQAPRVLLTTLPGEPHALGMLTVEVALAVWQAQPINLGAQTPLWDLVHACAAHRADVVSLGFSSAAPATLIQDLLPELRAKLPASVAVWVGGRHPLLTRRPVPGVTVLGDLSQLQDTLLRWRQTRSAPGRPVPSHESD</sequence>
<dbReference type="Pfam" id="PF13411">
    <property type="entry name" value="MerR_1"/>
    <property type="match status" value="1"/>
</dbReference>
<dbReference type="PROSITE" id="PS51332">
    <property type="entry name" value="B12_BINDING"/>
    <property type="match status" value="1"/>
</dbReference>
<dbReference type="InterPro" id="IPR009061">
    <property type="entry name" value="DNA-bd_dom_put_sf"/>
</dbReference>
<dbReference type="CDD" id="cd01104">
    <property type="entry name" value="HTH_MlrA-CarA"/>
    <property type="match status" value="1"/>
</dbReference>
<feature type="domain" description="B12-binding" evidence="6">
    <location>
        <begin position="207"/>
        <end position="332"/>
    </location>
</feature>
<dbReference type="CDD" id="cd02065">
    <property type="entry name" value="B12-binding_like"/>
    <property type="match status" value="1"/>
</dbReference>
<dbReference type="InterPro" id="IPR006158">
    <property type="entry name" value="Cobalamin-bd"/>
</dbReference>
<accession>A0A2U8FUX4</accession>
<evidence type="ECO:0000256" key="1">
    <source>
        <dbReference type="ARBA" id="ARBA00022491"/>
    </source>
</evidence>
<protein>
    <submittedName>
        <fullName evidence="7">Cobalamin-binding protein</fullName>
    </submittedName>
</protein>
<evidence type="ECO:0000313" key="8">
    <source>
        <dbReference type="Proteomes" id="UP000244892"/>
    </source>
</evidence>
<dbReference type="InterPro" id="IPR047057">
    <property type="entry name" value="MerR_fam"/>
</dbReference>
<name>A0A2U8FUX4_9BURK</name>
<dbReference type="SUPFAM" id="SSF46955">
    <property type="entry name" value="Putative DNA-binding domain"/>
    <property type="match status" value="1"/>
</dbReference>
<dbReference type="AlphaFoldDB" id="A0A2U8FUX4"/>
<evidence type="ECO:0000313" key="7">
    <source>
        <dbReference type="EMBL" id="AWI54865.1"/>
    </source>
</evidence>
<feature type="domain" description="HTH merR-type" evidence="5">
    <location>
        <begin position="6"/>
        <end position="63"/>
    </location>
</feature>
<dbReference type="GO" id="GO:0003700">
    <property type="term" value="F:DNA-binding transcription factor activity"/>
    <property type="evidence" value="ECO:0007669"/>
    <property type="project" value="InterPro"/>
</dbReference>